<name>A0A9X3LKE8_9CORY</name>
<evidence type="ECO:0000313" key="2">
    <source>
        <dbReference type="Proteomes" id="UP001146469"/>
    </source>
</evidence>
<accession>A0A9X3LKE8</accession>
<keyword evidence="2" id="KW-1185">Reference proteome</keyword>
<dbReference type="RefSeq" id="WP_035012320.1">
    <property type="nucleotide sequence ID" value="NZ_JAKMUT010000002.1"/>
</dbReference>
<gene>
    <name evidence="1" type="ORF">L8V00_02330</name>
</gene>
<dbReference type="EMBL" id="JAKMUT010000002">
    <property type="protein sequence ID" value="MCZ9289049.1"/>
    <property type="molecule type" value="Genomic_DNA"/>
</dbReference>
<protein>
    <submittedName>
        <fullName evidence="1">Uncharacterized protein</fullName>
    </submittedName>
</protein>
<sequence length="258" mass="27586">MTDPVPTWLGAQLWSPVQNTSLWLAWWLHGLIGADEVIDAFHATQGKHHRLEPDGGGLVEMLGQIRSVADEAPVGLDERPLIQLALSGPGDATVLPVGPEGASLILADRDPLVSHVLSPRVIDAHLVSWSWDQVEGPVPPLPVYSPGEADQLLREAADNATRMVRNAGHVPRGGAAFQRAELAVGALNDAFGLPGMPPGVPSRAAKLMARADQVAAIVEVTKRSEVGASLDPHLMPMLRAVRTARMVAVDYAQRELLR</sequence>
<dbReference type="AlphaFoldDB" id="A0A9X3LKE8"/>
<evidence type="ECO:0000313" key="1">
    <source>
        <dbReference type="EMBL" id="MCZ9289049.1"/>
    </source>
</evidence>
<reference evidence="1" key="1">
    <citation type="submission" date="2022-02" db="EMBL/GenBank/DDBJ databases">
        <title>Corynebacterium sp. from urogenital microbiome.</title>
        <authorList>
            <person name="Cappelli E.A."/>
            <person name="Ribeiro T.G."/>
            <person name="Peixe L."/>
        </authorList>
    </citation>
    <scope>NUCLEOTIDE SEQUENCE</scope>
    <source>
        <strain evidence="1">C8Ua_174</strain>
    </source>
</reference>
<proteinExistence type="predicted"/>
<comment type="caution">
    <text evidence="1">The sequence shown here is derived from an EMBL/GenBank/DDBJ whole genome shotgun (WGS) entry which is preliminary data.</text>
</comment>
<organism evidence="1 2">
    <name type="scientific">Corynebacterium evansiae</name>
    <dbReference type="NCBI Taxonomy" id="2913499"/>
    <lineage>
        <taxon>Bacteria</taxon>
        <taxon>Bacillati</taxon>
        <taxon>Actinomycetota</taxon>
        <taxon>Actinomycetes</taxon>
        <taxon>Mycobacteriales</taxon>
        <taxon>Corynebacteriaceae</taxon>
        <taxon>Corynebacterium</taxon>
    </lineage>
</organism>
<dbReference type="Proteomes" id="UP001146469">
    <property type="component" value="Unassembled WGS sequence"/>
</dbReference>